<dbReference type="AlphaFoldDB" id="M7XLH4"/>
<organism evidence="1 2">
    <name type="scientific">Mariniradius saccharolyticus AK6</name>
    <dbReference type="NCBI Taxonomy" id="1239962"/>
    <lineage>
        <taxon>Bacteria</taxon>
        <taxon>Pseudomonadati</taxon>
        <taxon>Bacteroidota</taxon>
        <taxon>Cytophagia</taxon>
        <taxon>Cytophagales</taxon>
        <taxon>Cyclobacteriaceae</taxon>
        <taxon>Mariniradius</taxon>
    </lineage>
</organism>
<evidence type="ECO:0000313" key="2">
    <source>
        <dbReference type="Proteomes" id="UP000010953"/>
    </source>
</evidence>
<protein>
    <submittedName>
        <fullName evidence="1">Uncharacterized protein</fullName>
    </submittedName>
</protein>
<dbReference type="STRING" id="1239962.C943_00096"/>
<reference evidence="1" key="1">
    <citation type="submission" date="2013-01" db="EMBL/GenBank/DDBJ databases">
        <title>Genome assembly of Mariniradius saccharolyticus AK6.</title>
        <authorList>
            <person name="Vaidya B."/>
            <person name="Khatri I."/>
            <person name="Tanuku N.R.S."/>
            <person name="Subramanian S."/>
            <person name="Pinnaka A."/>
        </authorList>
    </citation>
    <scope>NUCLEOTIDE SEQUENCE [LARGE SCALE GENOMIC DNA]</scope>
    <source>
        <strain evidence="1">AK6</strain>
    </source>
</reference>
<proteinExistence type="predicted"/>
<evidence type="ECO:0000313" key="1">
    <source>
        <dbReference type="EMBL" id="EMS35323.1"/>
    </source>
</evidence>
<dbReference type="InParanoid" id="M7XLH4"/>
<dbReference type="EMBL" id="AMZY02000001">
    <property type="protein sequence ID" value="EMS35323.1"/>
    <property type="molecule type" value="Genomic_DNA"/>
</dbReference>
<name>M7XLH4_9BACT</name>
<comment type="caution">
    <text evidence="1">The sequence shown here is derived from an EMBL/GenBank/DDBJ whole genome shotgun (WGS) entry which is preliminary data.</text>
</comment>
<sequence>MTTMKTPVSPAFFFDSIADLFAYLRKSKMPRCRRQCDLQFG</sequence>
<accession>M7XLH4</accession>
<gene>
    <name evidence="1" type="ORF">C943_00096</name>
</gene>
<keyword evidence="2" id="KW-1185">Reference proteome</keyword>
<dbReference type="Proteomes" id="UP000010953">
    <property type="component" value="Unassembled WGS sequence"/>
</dbReference>